<dbReference type="InterPro" id="IPR036554">
    <property type="entry name" value="GHMP_kinase_C_sf"/>
</dbReference>
<keyword evidence="5" id="KW-0067">ATP-binding</keyword>
<dbReference type="SUPFAM" id="SSF54211">
    <property type="entry name" value="Ribosomal protein S5 domain 2-like"/>
    <property type="match status" value="1"/>
</dbReference>
<feature type="domain" description="GHMP kinase C-terminal" evidence="9">
    <location>
        <begin position="323"/>
        <end position="393"/>
    </location>
</feature>
<feature type="domain" description="GHMP kinase N-terminal" evidence="8">
    <location>
        <begin position="116"/>
        <end position="208"/>
    </location>
</feature>
<evidence type="ECO:0000259" key="8">
    <source>
        <dbReference type="Pfam" id="PF00288"/>
    </source>
</evidence>
<comment type="similarity">
    <text evidence="1">Belongs to the GHMP kinase family. GalK subfamily.</text>
</comment>
<dbReference type="PIRSF" id="PIRSF000530">
    <property type="entry name" value="Galactokinase"/>
    <property type="match status" value="1"/>
</dbReference>
<dbReference type="InterPro" id="IPR006204">
    <property type="entry name" value="GHMP_kinase_N_dom"/>
</dbReference>
<dbReference type="EMBL" id="CP090958">
    <property type="protein sequence ID" value="WGW11170.1"/>
    <property type="molecule type" value="Genomic_DNA"/>
</dbReference>
<evidence type="ECO:0000256" key="5">
    <source>
        <dbReference type="ARBA" id="ARBA00022840"/>
    </source>
</evidence>
<keyword evidence="4" id="KW-0418">Kinase</keyword>
<dbReference type="PRINTS" id="PR00473">
    <property type="entry name" value="GALCTOKINASE"/>
</dbReference>
<dbReference type="Gene3D" id="3.30.230.10">
    <property type="match status" value="1"/>
</dbReference>
<evidence type="ECO:0000259" key="10">
    <source>
        <dbReference type="Pfam" id="PF10509"/>
    </source>
</evidence>
<evidence type="ECO:0000256" key="2">
    <source>
        <dbReference type="ARBA" id="ARBA00022679"/>
    </source>
</evidence>
<dbReference type="InterPro" id="IPR014721">
    <property type="entry name" value="Ribsml_uS5_D2-typ_fold_subgr"/>
</dbReference>
<evidence type="ECO:0000256" key="7">
    <source>
        <dbReference type="NCBIfam" id="TIGR00131"/>
    </source>
</evidence>
<reference evidence="11 12" key="1">
    <citation type="submission" date="2023-05" db="EMBL/GenBank/DDBJ databases">
        <title>Lithophilousrod everest ZFBP1038 complete genpme.</title>
        <authorList>
            <person name="Tian M."/>
        </authorList>
    </citation>
    <scope>NUCLEOTIDE SEQUENCE [LARGE SCALE GENOMIC DNA]</scope>
    <source>
        <strain evidence="11 12">ZFBP1038</strain>
    </source>
</reference>
<dbReference type="PANTHER" id="PTHR10457:SF7">
    <property type="entry name" value="GALACTOKINASE-RELATED"/>
    <property type="match status" value="1"/>
</dbReference>
<evidence type="ECO:0000313" key="12">
    <source>
        <dbReference type="Proteomes" id="UP001209083"/>
    </source>
</evidence>
<protein>
    <recommendedName>
        <fullName evidence="7">Galactokinase</fullName>
        <ecNumber evidence="7">2.7.1.6</ecNumber>
    </recommendedName>
</protein>
<keyword evidence="3" id="KW-0547">Nucleotide-binding</keyword>
<dbReference type="PROSITE" id="PS00627">
    <property type="entry name" value="GHMP_KINASES_ATP"/>
    <property type="match status" value="1"/>
</dbReference>
<dbReference type="Pfam" id="PF10509">
    <property type="entry name" value="GalKase_gal_bdg"/>
    <property type="match status" value="1"/>
</dbReference>
<evidence type="ECO:0000259" key="9">
    <source>
        <dbReference type="Pfam" id="PF08544"/>
    </source>
</evidence>
<dbReference type="NCBIfam" id="TIGR00131">
    <property type="entry name" value="gal_kin"/>
    <property type="match status" value="1"/>
</dbReference>
<proteinExistence type="inferred from homology"/>
<keyword evidence="12" id="KW-1185">Reference proteome</keyword>
<sequence length="416" mass="44555">MTPHPLIVEAEEAQPDKLRQLFRETFRQEPEGIFRAPGRINLIGEHVDYNAGRCMPMALEHSTFLIARRRSDGLLRATTRLSDSGLSRIPAPVTVPLNGLTPERLSLPVEAGWARYVIGVLWALIGQGHEDVAAGMDLLVVGNIPLGAGLSSSAALTCSTALACSELFGLGLSDDHGRTVLAQAAVTAENEMAGAATGGMDQAISLRGSAGHLMLLDCQDFSTRQIPFDADGAGLSVLVIDTQAPHRLVDGQYAERRSTCERAAASLGLSSLREAHGKPVDEVLAGLHDDVSIRRTRHVLSEMDRVDACERLLDEHPLNEIADRIGELISGSHRSLRDDYQVSCPELDTAVDAAMSAGALGARMIGGGFGGSAIALIRRTQLDDVVQAVSDGFVRHRFTEPRFLLARPADGARRLA</sequence>
<dbReference type="InterPro" id="IPR006206">
    <property type="entry name" value="Mevalonate/galactokinase"/>
</dbReference>
<gene>
    <name evidence="11" type="primary">galK</name>
    <name evidence="11" type="ORF">LWF01_13865</name>
</gene>
<dbReference type="GO" id="GO:0004335">
    <property type="term" value="F:galactokinase activity"/>
    <property type="evidence" value="ECO:0007669"/>
    <property type="project" value="UniProtKB-EC"/>
</dbReference>
<dbReference type="InterPro" id="IPR019741">
    <property type="entry name" value="Galactokinase_CS"/>
</dbReference>
<feature type="domain" description="Galactokinase N-terminal" evidence="10">
    <location>
        <begin position="21"/>
        <end position="69"/>
    </location>
</feature>
<organism evidence="11 12">
    <name type="scientific">Saxibacter everestensis</name>
    <dbReference type="NCBI Taxonomy" id="2909229"/>
    <lineage>
        <taxon>Bacteria</taxon>
        <taxon>Bacillati</taxon>
        <taxon>Actinomycetota</taxon>
        <taxon>Actinomycetes</taxon>
        <taxon>Micrococcales</taxon>
        <taxon>Brevibacteriaceae</taxon>
        <taxon>Saxibacter</taxon>
    </lineage>
</organism>
<keyword evidence="6" id="KW-0299">Galactose metabolism</keyword>
<dbReference type="RefSeq" id="WP_349637954.1">
    <property type="nucleotide sequence ID" value="NZ_CP090958.1"/>
</dbReference>
<dbReference type="InterPro" id="IPR019539">
    <property type="entry name" value="GalKase_N"/>
</dbReference>
<accession>A0ABY8QRY5</accession>
<dbReference type="PRINTS" id="PR00959">
    <property type="entry name" value="MEVGALKINASE"/>
</dbReference>
<dbReference type="Gene3D" id="3.30.70.890">
    <property type="entry name" value="GHMP kinase, C-terminal domain"/>
    <property type="match status" value="1"/>
</dbReference>
<dbReference type="PROSITE" id="PS00106">
    <property type="entry name" value="GALACTOKINASE"/>
    <property type="match status" value="1"/>
</dbReference>
<evidence type="ECO:0000256" key="6">
    <source>
        <dbReference type="ARBA" id="ARBA00023144"/>
    </source>
</evidence>
<dbReference type="InterPro" id="IPR006203">
    <property type="entry name" value="GHMP_knse_ATP-bd_CS"/>
</dbReference>
<evidence type="ECO:0000256" key="4">
    <source>
        <dbReference type="ARBA" id="ARBA00022777"/>
    </source>
</evidence>
<evidence type="ECO:0000256" key="1">
    <source>
        <dbReference type="ARBA" id="ARBA00006566"/>
    </source>
</evidence>
<keyword evidence="2 11" id="KW-0808">Transferase</keyword>
<dbReference type="Pfam" id="PF00288">
    <property type="entry name" value="GHMP_kinases_N"/>
    <property type="match status" value="1"/>
</dbReference>
<dbReference type="InterPro" id="IPR000705">
    <property type="entry name" value="Galactokinase"/>
</dbReference>
<dbReference type="EC" id="2.7.1.6" evidence="7"/>
<keyword evidence="6" id="KW-0119">Carbohydrate metabolism</keyword>
<dbReference type="PANTHER" id="PTHR10457">
    <property type="entry name" value="MEVALONATE KINASE/GALACTOKINASE"/>
    <property type="match status" value="1"/>
</dbReference>
<dbReference type="InterPro" id="IPR020568">
    <property type="entry name" value="Ribosomal_Su5_D2-typ_SF"/>
</dbReference>
<dbReference type="SUPFAM" id="SSF55060">
    <property type="entry name" value="GHMP Kinase, C-terminal domain"/>
    <property type="match status" value="1"/>
</dbReference>
<dbReference type="Proteomes" id="UP001209083">
    <property type="component" value="Chromosome"/>
</dbReference>
<evidence type="ECO:0000313" key="11">
    <source>
        <dbReference type="EMBL" id="WGW11170.1"/>
    </source>
</evidence>
<dbReference type="Pfam" id="PF08544">
    <property type="entry name" value="GHMP_kinases_C"/>
    <property type="match status" value="1"/>
</dbReference>
<name>A0ABY8QRY5_9MICO</name>
<evidence type="ECO:0000256" key="3">
    <source>
        <dbReference type="ARBA" id="ARBA00022741"/>
    </source>
</evidence>
<dbReference type="InterPro" id="IPR013750">
    <property type="entry name" value="GHMP_kinase_C_dom"/>
</dbReference>